<evidence type="ECO:0000313" key="5">
    <source>
        <dbReference type="Proteomes" id="UP001244443"/>
    </source>
</evidence>
<dbReference type="GO" id="GO:0006935">
    <property type="term" value="P:chemotaxis"/>
    <property type="evidence" value="ECO:0007669"/>
    <property type="project" value="UniProtKB-UniRule"/>
</dbReference>
<reference evidence="4" key="1">
    <citation type="submission" date="2023-08" db="EMBL/GenBank/DDBJ databases">
        <title>Comparative genomics and taxonomic characterization of three novel marine species of genus Marivirga.</title>
        <authorList>
            <person name="Muhammad N."/>
            <person name="Kim S.-G."/>
        </authorList>
    </citation>
    <scope>NUCLEOTIDE SEQUENCE [LARGE SCALE GENOMIC DNA]</scope>
    <source>
        <strain evidence="4">ABR2-2</strain>
    </source>
</reference>
<sequence>MKLFEHALNLGDMIVTNEPTNIACYGLGSCVGLFIYDRVNKISGAAHVVLSDELEKHTTYNAKTAFEKIIEEIEKIGGNKNALRAKIVGGANLFNTGFKTGENNVKALKKLILDNKIYLAGQDTGGSKSRTARFNTINGNLSVSSQNLKYAI</sequence>
<dbReference type="Proteomes" id="UP001244443">
    <property type="component" value="Chromosome"/>
</dbReference>
<evidence type="ECO:0000256" key="1">
    <source>
        <dbReference type="ARBA" id="ARBA00022500"/>
    </source>
</evidence>
<comment type="function">
    <text evidence="3">Probably deamidates glutamine residues to glutamate on methyl-accepting chemotaxis receptors (MCPs), playing an important role in chemotaxis.</text>
</comment>
<dbReference type="PANTHER" id="PTHR35147:SF1">
    <property type="entry name" value="CHEMORECEPTOR GLUTAMINE DEAMIDASE CHED-RELATED"/>
    <property type="match status" value="1"/>
</dbReference>
<dbReference type="InterPro" id="IPR011324">
    <property type="entry name" value="Cytotoxic_necrot_fac-like_cat"/>
</dbReference>
<gene>
    <name evidence="3" type="primary">cheD</name>
    <name evidence="4" type="ORF">QYS48_27800</name>
</gene>
<dbReference type="RefSeq" id="WP_308357146.1">
    <property type="nucleotide sequence ID" value="NZ_CP129970.2"/>
</dbReference>
<evidence type="ECO:0000256" key="2">
    <source>
        <dbReference type="ARBA" id="ARBA00022801"/>
    </source>
</evidence>
<name>A0AA51N695_9BACT</name>
<accession>A0AA51N695</accession>
<dbReference type="PANTHER" id="PTHR35147">
    <property type="entry name" value="CHEMORECEPTOR GLUTAMINE DEAMIDASE CHED-RELATED"/>
    <property type="match status" value="1"/>
</dbReference>
<dbReference type="GO" id="GO:0050568">
    <property type="term" value="F:protein-glutamine glutaminase activity"/>
    <property type="evidence" value="ECO:0007669"/>
    <property type="project" value="UniProtKB-UniRule"/>
</dbReference>
<dbReference type="Pfam" id="PF03975">
    <property type="entry name" value="CheD"/>
    <property type="match status" value="1"/>
</dbReference>
<evidence type="ECO:0000313" key="4">
    <source>
        <dbReference type="EMBL" id="WMN07106.1"/>
    </source>
</evidence>
<keyword evidence="2 3" id="KW-0378">Hydrolase</keyword>
<dbReference type="EMBL" id="CP129970">
    <property type="protein sequence ID" value="WMN07106.1"/>
    <property type="molecule type" value="Genomic_DNA"/>
</dbReference>
<dbReference type="AlphaFoldDB" id="A0AA51N695"/>
<proteinExistence type="inferred from homology"/>
<dbReference type="EC" id="3.5.1.44" evidence="3"/>
<organism evidence="4 5">
    <name type="scientific">Marivirga arenosa</name>
    <dbReference type="NCBI Taxonomy" id="3059076"/>
    <lineage>
        <taxon>Bacteria</taxon>
        <taxon>Pseudomonadati</taxon>
        <taxon>Bacteroidota</taxon>
        <taxon>Cytophagia</taxon>
        <taxon>Cytophagales</taxon>
        <taxon>Marivirgaceae</taxon>
        <taxon>Marivirga</taxon>
    </lineage>
</organism>
<dbReference type="SUPFAM" id="SSF64438">
    <property type="entry name" value="CNF1/YfiH-like putative cysteine hydrolases"/>
    <property type="match status" value="1"/>
</dbReference>
<evidence type="ECO:0000256" key="3">
    <source>
        <dbReference type="HAMAP-Rule" id="MF_01440"/>
    </source>
</evidence>
<comment type="similarity">
    <text evidence="3">Belongs to the CheD family.</text>
</comment>
<dbReference type="InterPro" id="IPR005659">
    <property type="entry name" value="Chemorcpt_Glu_NH3ase_CheD"/>
</dbReference>
<dbReference type="CDD" id="cd16352">
    <property type="entry name" value="CheD"/>
    <property type="match status" value="1"/>
</dbReference>
<dbReference type="InterPro" id="IPR038592">
    <property type="entry name" value="CheD-like_sf"/>
</dbReference>
<keyword evidence="1 3" id="KW-0145">Chemotaxis</keyword>
<dbReference type="PROSITE" id="PS51257">
    <property type="entry name" value="PROKAR_LIPOPROTEIN"/>
    <property type="match status" value="1"/>
</dbReference>
<protein>
    <recommendedName>
        <fullName evidence="3">Probable chemoreceptor glutamine deamidase CheD</fullName>
        <ecNumber evidence="3">3.5.1.44</ecNumber>
    </recommendedName>
</protein>
<comment type="catalytic activity">
    <reaction evidence="3">
        <text>L-glutaminyl-[protein] + H2O = L-glutamyl-[protein] + NH4(+)</text>
        <dbReference type="Rhea" id="RHEA:16441"/>
        <dbReference type="Rhea" id="RHEA-COMP:10207"/>
        <dbReference type="Rhea" id="RHEA-COMP:10208"/>
        <dbReference type="ChEBI" id="CHEBI:15377"/>
        <dbReference type="ChEBI" id="CHEBI:28938"/>
        <dbReference type="ChEBI" id="CHEBI:29973"/>
        <dbReference type="ChEBI" id="CHEBI:30011"/>
        <dbReference type="EC" id="3.5.1.44"/>
    </reaction>
</comment>
<dbReference type="Gene3D" id="3.30.1330.200">
    <property type="match status" value="1"/>
</dbReference>
<dbReference type="HAMAP" id="MF_01440">
    <property type="entry name" value="CheD"/>
    <property type="match status" value="1"/>
</dbReference>
<keyword evidence="5" id="KW-1185">Reference proteome</keyword>